<reference evidence="1 2" key="1">
    <citation type="submission" date="2024-11" db="EMBL/GenBank/DDBJ databases">
        <title>Adaptive evolution of stress response genes in parasites aligns with host niche diversity.</title>
        <authorList>
            <person name="Hahn C."/>
            <person name="Resl P."/>
        </authorList>
    </citation>
    <scope>NUCLEOTIDE SEQUENCE [LARGE SCALE GENOMIC DNA]</scope>
    <source>
        <strain evidence="1">EGGRZ-B1_66</strain>
        <tissue evidence="1">Body</tissue>
    </source>
</reference>
<evidence type="ECO:0000313" key="1">
    <source>
        <dbReference type="EMBL" id="KAL3320266.1"/>
    </source>
</evidence>
<dbReference type="Proteomes" id="UP001626550">
    <property type="component" value="Unassembled WGS sequence"/>
</dbReference>
<proteinExistence type="predicted"/>
<sequence length="280" mass="31647">MCCDCEELDEVFEPTQTNCCLLSKCDHLIRLIPGARFHCCSSSLPPLKHALISYLVHHRMHQHSPSKCPLVLHKLPWHSSAENLASSPVCAKQIMLKSSFRPRTRSHKQVRTTSLGSDSEESLAANFNCLNLMKNNLISADSNVTIDLTDSGVRMEVVKLPKWECKRRSPRNRLLALRYASEEFCSCNRLPVCCPSSPPSYHEAVFGQPLICCRSCHSCKEPLMFCCRCQSARSPVPSTQHQMVYIPEPIRVPRAADPCNSLRTCLVPINELRNCESWPR</sequence>
<organism evidence="1 2">
    <name type="scientific">Cichlidogyrus casuarinus</name>
    <dbReference type="NCBI Taxonomy" id="1844966"/>
    <lineage>
        <taxon>Eukaryota</taxon>
        <taxon>Metazoa</taxon>
        <taxon>Spiralia</taxon>
        <taxon>Lophotrochozoa</taxon>
        <taxon>Platyhelminthes</taxon>
        <taxon>Monogenea</taxon>
        <taxon>Monopisthocotylea</taxon>
        <taxon>Dactylogyridea</taxon>
        <taxon>Ancyrocephalidae</taxon>
        <taxon>Cichlidogyrus</taxon>
    </lineage>
</organism>
<protein>
    <submittedName>
        <fullName evidence="1">Uncharacterized protein</fullName>
    </submittedName>
</protein>
<evidence type="ECO:0000313" key="2">
    <source>
        <dbReference type="Proteomes" id="UP001626550"/>
    </source>
</evidence>
<dbReference type="AlphaFoldDB" id="A0ABD2QL54"/>
<name>A0ABD2QL54_9PLAT</name>
<accession>A0ABD2QL54</accession>
<keyword evidence="2" id="KW-1185">Reference proteome</keyword>
<dbReference type="EMBL" id="JBJKFK010000064">
    <property type="protein sequence ID" value="KAL3320266.1"/>
    <property type="molecule type" value="Genomic_DNA"/>
</dbReference>
<comment type="caution">
    <text evidence="1">The sequence shown here is derived from an EMBL/GenBank/DDBJ whole genome shotgun (WGS) entry which is preliminary data.</text>
</comment>
<gene>
    <name evidence="1" type="ORF">Ciccas_001038</name>
</gene>